<reference evidence="5 6" key="1">
    <citation type="submission" date="2020-11" db="EMBL/GenBank/DDBJ databases">
        <title>Arthrobacter antarcticus sp. nov., isolated from Antarctic Soil.</title>
        <authorList>
            <person name="Li J."/>
        </authorList>
    </citation>
    <scope>NUCLEOTIDE SEQUENCE [LARGE SCALE GENOMIC DNA]</scope>
    <source>
        <strain evidence="5 6">Z1-20</strain>
    </source>
</reference>
<accession>A0A931CLT9</accession>
<dbReference type="RefSeq" id="WP_196395477.1">
    <property type="nucleotide sequence ID" value="NZ_JADNYM010000004.1"/>
</dbReference>
<sequence>MEPENTTNGLSIDGLLKTAVPSRRGLLGGSLALGVGALLTACGGGTTTKVAAPTGPPQRGGQLRVGLAGGGSADTLDAHIPVSTTDIARVVNLYEPLLYRDENYDLTPALATKVEPSADAMVWTAHLRKGVLFHNGSPLTGTDVKSTFARIVDPSSPKSGAASLTKVLDEVRILDENTVEFRLKTPSAIFDDILGQYAMGIVPTGYDPKKPVGTGPFKYESFTPGQRSVFSRNEHYWRSEQPYLDELVILNFNDDDALVNALLSSQVDAIGQLPLALVEVVSADPRISVLNSETGSWMPFTMRVDRQPFDDVRVRQAMRLVVDRPQMIQQVLSGYGRVGNDLYAPFDPGYAKDLPQRKQDIVQAKKLLAEAGYPDGLAVELVTAPIQAGAVEAAQVFAQQAAEAGINVRIRRVDTTTFFGENYLKWDFAQDFYYTRNFLPQVNNSSLPDSPYNETHWDNAPFQKLVNEAKASVDEEKRNALIAEAQQIEYDSGGYIIWGFANQADAYQRYVAGLIPNKTGLALSGFEFRRAWLSGVQS</sequence>
<gene>
    <name evidence="5" type="ORF">IV500_03710</name>
</gene>
<dbReference type="InterPro" id="IPR039424">
    <property type="entry name" value="SBP_5"/>
</dbReference>
<dbReference type="Gene3D" id="3.10.105.10">
    <property type="entry name" value="Dipeptide-binding Protein, Domain 3"/>
    <property type="match status" value="1"/>
</dbReference>
<dbReference type="EMBL" id="JADNYM010000004">
    <property type="protein sequence ID" value="MBG0738530.1"/>
    <property type="molecule type" value="Genomic_DNA"/>
</dbReference>
<dbReference type="AlphaFoldDB" id="A0A931CLT9"/>
<evidence type="ECO:0000313" key="5">
    <source>
        <dbReference type="EMBL" id="MBG0738530.1"/>
    </source>
</evidence>
<dbReference type="Proteomes" id="UP000655366">
    <property type="component" value="Unassembled WGS sequence"/>
</dbReference>
<dbReference type="GO" id="GO:0043190">
    <property type="term" value="C:ATP-binding cassette (ABC) transporter complex"/>
    <property type="evidence" value="ECO:0007669"/>
    <property type="project" value="InterPro"/>
</dbReference>
<dbReference type="SUPFAM" id="SSF53850">
    <property type="entry name" value="Periplasmic binding protein-like II"/>
    <property type="match status" value="1"/>
</dbReference>
<evidence type="ECO:0000313" key="6">
    <source>
        <dbReference type="Proteomes" id="UP000655366"/>
    </source>
</evidence>
<dbReference type="InterPro" id="IPR000914">
    <property type="entry name" value="SBP_5_dom"/>
</dbReference>
<dbReference type="InterPro" id="IPR030678">
    <property type="entry name" value="Peptide/Ni-bd"/>
</dbReference>
<keyword evidence="6" id="KW-1185">Reference proteome</keyword>
<dbReference type="GO" id="GO:1904680">
    <property type="term" value="F:peptide transmembrane transporter activity"/>
    <property type="evidence" value="ECO:0007669"/>
    <property type="project" value="TreeGrafter"/>
</dbReference>
<evidence type="ECO:0000256" key="1">
    <source>
        <dbReference type="ARBA" id="ARBA00005695"/>
    </source>
</evidence>
<dbReference type="PROSITE" id="PS51318">
    <property type="entry name" value="TAT"/>
    <property type="match status" value="1"/>
</dbReference>
<comment type="similarity">
    <text evidence="1">Belongs to the bacterial solute-binding protein 5 family.</text>
</comment>
<dbReference type="GO" id="GO:0042597">
    <property type="term" value="C:periplasmic space"/>
    <property type="evidence" value="ECO:0007669"/>
    <property type="project" value="UniProtKB-ARBA"/>
</dbReference>
<keyword evidence="2" id="KW-0813">Transport</keyword>
<name>A0A931CLT9_9MICC</name>
<dbReference type="PIRSF" id="PIRSF002741">
    <property type="entry name" value="MppA"/>
    <property type="match status" value="1"/>
</dbReference>
<evidence type="ECO:0000256" key="2">
    <source>
        <dbReference type="ARBA" id="ARBA00022448"/>
    </source>
</evidence>
<dbReference type="CDD" id="cd08503">
    <property type="entry name" value="PBP2_NikA_DppA_OppA_like_17"/>
    <property type="match status" value="1"/>
</dbReference>
<evidence type="ECO:0000256" key="3">
    <source>
        <dbReference type="ARBA" id="ARBA00022729"/>
    </source>
</evidence>
<dbReference type="InterPro" id="IPR006311">
    <property type="entry name" value="TAT_signal"/>
</dbReference>
<dbReference type="GO" id="GO:0015833">
    <property type="term" value="P:peptide transport"/>
    <property type="evidence" value="ECO:0007669"/>
    <property type="project" value="TreeGrafter"/>
</dbReference>
<dbReference type="PANTHER" id="PTHR30290">
    <property type="entry name" value="PERIPLASMIC BINDING COMPONENT OF ABC TRANSPORTER"/>
    <property type="match status" value="1"/>
</dbReference>
<evidence type="ECO:0000259" key="4">
    <source>
        <dbReference type="Pfam" id="PF00496"/>
    </source>
</evidence>
<dbReference type="PANTHER" id="PTHR30290:SF9">
    <property type="entry name" value="OLIGOPEPTIDE-BINDING PROTEIN APPA"/>
    <property type="match status" value="1"/>
</dbReference>
<keyword evidence="3" id="KW-0732">Signal</keyword>
<dbReference type="Gene3D" id="3.40.190.10">
    <property type="entry name" value="Periplasmic binding protein-like II"/>
    <property type="match status" value="1"/>
</dbReference>
<dbReference type="Pfam" id="PF00496">
    <property type="entry name" value="SBP_bac_5"/>
    <property type="match status" value="1"/>
</dbReference>
<comment type="caution">
    <text evidence="5">The sequence shown here is derived from an EMBL/GenBank/DDBJ whole genome shotgun (WGS) entry which is preliminary data.</text>
</comment>
<feature type="domain" description="Solute-binding protein family 5" evidence="4">
    <location>
        <begin position="106"/>
        <end position="429"/>
    </location>
</feature>
<protein>
    <submittedName>
        <fullName evidence="5">ABC transporter substrate-binding protein</fullName>
    </submittedName>
</protein>
<dbReference type="Gene3D" id="3.90.76.10">
    <property type="entry name" value="Dipeptide-binding Protein, Domain 1"/>
    <property type="match status" value="1"/>
</dbReference>
<proteinExistence type="inferred from homology"/>
<organism evidence="5 6">
    <name type="scientific">Arthrobacter terrae</name>
    <dbReference type="NCBI Taxonomy" id="2935737"/>
    <lineage>
        <taxon>Bacteria</taxon>
        <taxon>Bacillati</taxon>
        <taxon>Actinomycetota</taxon>
        <taxon>Actinomycetes</taxon>
        <taxon>Micrococcales</taxon>
        <taxon>Micrococcaceae</taxon>
        <taxon>Arthrobacter</taxon>
    </lineage>
</organism>